<sequence>MTPTSELLQMKPSRPRPMSPIQLQIVFLLCKTPSLQAVEFWTTVCEEEIELAHKVREVRGMYIYYSDQSWYSAGCRIRQAAQTGVQAFCQGCLPEVIPVLLNLLTQQEEDADEGEWNLAMSAGTCLNYMAQAVADAVVPAIIPFIEAHIKAQDWHQHKAAVMMFGSILDGPDPQVLTPLVNQALPLLIGMMNDENLHLELLLHCPPPPPMTLGMAHPCPRLSERGFTAPSSTPTPLACRGTNTLVTPNPTSSAGPIGGGTSNPSSTTTNPPPTITNPPSTISPVGPNPRTLNAASHRLFQKSQTIFL</sequence>
<dbReference type="InterPro" id="IPR011989">
    <property type="entry name" value="ARM-like"/>
</dbReference>
<dbReference type="EMBL" id="JABBWD010000371">
    <property type="protein sequence ID" value="KAG1761289.1"/>
    <property type="molecule type" value="Genomic_DNA"/>
</dbReference>
<reference evidence="7" key="1">
    <citation type="journal article" date="2020" name="New Phytol.">
        <title>Comparative genomics reveals dynamic genome evolution in host specialist ectomycorrhizal fungi.</title>
        <authorList>
            <person name="Lofgren L.A."/>
            <person name="Nguyen N.H."/>
            <person name="Vilgalys R."/>
            <person name="Ruytinx J."/>
            <person name="Liao H.L."/>
            <person name="Branco S."/>
            <person name="Kuo A."/>
            <person name="LaButti K."/>
            <person name="Lipzen A."/>
            <person name="Andreopoulos W."/>
            <person name="Pangilinan J."/>
            <person name="Riley R."/>
            <person name="Hundley H."/>
            <person name="Na H."/>
            <person name="Barry K."/>
            <person name="Grigoriev I.V."/>
            <person name="Stajich J.E."/>
            <person name="Kennedy P.G."/>
        </authorList>
    </citation>
    <scope>NUCLEOTIDE SEQUENCE</scope>
    <source>
        <strain evidence="7">DOB743</strain>
    </source>
</reference>
<name>A0A9P6ZFQ1_9AGAM</name>
<evidence type="ECO:0000256" key="5">
    <source>
        <dbReference type="ARBA" id="ARBA00022927"/>
    </source>
</evidence>
<keyword evidence="3" id="KW-0963">Cytoplasm</keyword>
<dbReference type="InterPro" id="IPR016024">
    <property type="entry name" value="ARM-type_fold"/>
</dbReference>
<proteinExistence type="predicted"/>
<evidence type="ECO:0000313" key="8">
    <source>
        <dbReference type="Proteomes" id="UP000714275"/>
    </source>
</evidence>
<keyword evidence="4" id="KW-0677">Repeat</keyword>
<dbReference type="PANTHER" id="PTHR10527">
    <property type="entry name" value="IMPORTIN BETA"/>
    <property type="match status" value="1"/>
</dbReference>
<gene>
    <name evidence="7" type="ORF">EV702DRAFT_1207344</name>
</gene>
<keyword evidence="2" id="KW-0813">Transport</keyword>
<comment type="subcellular location">
    <subcellularLocation>
        <location evidence="1">Cytoplasm</location>
    </subcellularLocation>
</comment>
<dbReference type="OrthoDB" id="2678436at2759"/>
<protein>
    <submittedName>
        <fullName evidence="7">Armadillo-type protein</fullName>
    </submittedName>
</protein>
<dbReference type="AlphaFoldDB" id="A0A9P6ZFQ1"/>
<evidence type="ECO:0000256" key="3">
    <source>
        <dbReference type="ARBA" id="ARBA00022490"/>
    </source>
</evidence>
<dbReference type="GO" id="GO:0005737">
    <property type="term" value="C:cytoplasm"/>
    <property type="evidence" value="ECO:0007669"/>
    <property type="project" value="UniProtKB-SubCell"/>
</dbReference>
<comment type="caution">
    <text evidence="7">The sequence shown here is derived from an EMBL/GenBank/DDBJ whole genome shotgun (WGS) entry which is preliminary data.</text>
</comment>
<accession>A0A9P6ZFQ1</accession>
<organism evidence="7 8">
    <name type="scientific">Suillus placidus</name>
    <dbReference type="NCBI Taxonomy" id="48579"/>
    <lineage>
        <taxon>Eukaryota</taxon>
        <taxon>Fungi</taxon>
        <taxon>Dikarya</taxon>
        <taxon>Basidiomycota</taxon>
        <taxon>Agaricomycotina</taxon>
        <taxon>Agaricomycetes</taxon>
        <taxon>Agaricomycetidae</taxon>
        <taxon>Boletales</taxon>
        <taxon>Suillineae</taxon>
        <taxon>Suillaceae</taxon>
        <taxon>Suillus</taxon>
    </lineage>
</organism>
<evidence type="ECO:0000256" key="2">
    <source>
        <dbReference type="ARBA" id="ARBA00022448"/>
    </source>
</evidence>
<dbReference type="Gene3D" id="1.25.10.10">
    <property type="entry name" value="Leucine-rich Repeat Variant"/>
    <property type="match status" value="1"/>
</dbReference>
<evidence type="ECO:0000256" key="1">
    <source>
        <dbReference type="ARBA" id="ARBA00004496"/>
    </source>
</evidence>
<keyword evidence="5" id="KW-0653">Protein transport</keyword>
<evidence type="ECO:0000256" key="6">
    <source>
        <dbReference type="SAM" id="MobiDB-lite"/>
    </source>
</evidence>
<dbReference type="GO" id="GO:0006606">
    <property type="term" value="P:protein import into nucleus"/>
    <property type="evidence" value="ECO:0007669"/>
    <property type="project" value="InterPro"/>
</dbReference>
<feature type="compositionally biased region" description="Polar residues" evidence="6">
    <location>
        <begin position="228"/>
        <end position="253"/>
    </location>
</feature>
<dbReference type="Proteomes" id="UP000714275">
    <property type="component" value="Unassembled WGS sequence"/>
</dbReference>
<evidence type="ECO:0000313" key="7">
    <source>
        <dbReference type="EMBL" id="KAG1761289.1"/>
    </source>
</evidence>
<dbReference type="Pfam" id="PF13513">
    <property type="entry name" value="HEAT_EZ"/>
    <property type="match status" value="1"/>
</dbReference>
<dbReference type="SUPFAM" id="SSF48371">
    <property type="entry name" value="ARM repeat"/>
    <property type="match status" value="1"/>
</dbReference>
<dbReference type="InterPro" id="IPR040122">
    <property type="entry name" value="Importin_beta"/>
</dbReference>
<evidence type="ECO:0000256" key="4">
    <source>
        <dbReference type="ARBA" id="ARBA00022737"/>
    </source>
</evidence>
<keyword evidence="8" id="KW-1185">Reference proteome</keyword>
<feature type="region of interest" description="Disordered" evidence="6">
    <location>
        <begin position="227"/>
        <end position="291"/>
    </location>
</feature>